<dbReference type="OMA" id="EIPHPRK"/>
<dbReference type="Proteomes" id="UP000077248">
    <property type="component" value="Unassembled WGS sequence"/>
</dbReference>
<feature type="compositionally biased region" description="Basic and acidic residues" evidence="1">
    <location>
        <begin position="204"/>
        <end position="219"/>
    </location>
</feature>
<keyword evidence="2" id="KW-0472">Membrane</keyword>
<name>A0A177DUZ9_ALTAL</name>
<reference evidence="4" key="3">
    <citation type="journal article" date="2019" name="J. ISSAAS">
        <title>Genomics, evolutionary history and diagnostics of the Alternaria alternata species group including apple and Asian pear pathotypes.</title>
        <authorList>
            <person name="Armitage A.D."/>
            <person name="Cockerton H.M."/>
            <person name="Sreenivasaprasad S."/>
            <person name="Woodhall J."/>
            <person name="Lane C."/>
            <person name="Harrison R.J."/>
            <person name="Clarkson J.P."/>
        </authorList>
    </citation>
    <scope>NUCLEOTIDE SEQUENCE</scope>
    <source>
        <strain evidence="4">FERA 1177</strain>
    </source>
</reference>
<dbReference type="Proteomes" id="UP000291422">
    <property type="component" value="Unassembled WGS sequence"/>
</dbReference>
<gene>
    <name evidence="4" type="ORF">AA0117_g3701</name>
    <name evidence="3" type="ORF">CC77DRAFT_715510</name>
</gene>
<dbReference type="EMBL" id="PDXD01000005">
    <property type="protein sequence ID" value="RYN79687.1"/>
    <property type="molecule type" value="Genomic_DNA"/>
</dbReference>
<reference evidence="6" key="2">
    <citation type="journal article" date="2019" name="bioRxiv">
        <title>Genomics, evolutionary history and diagnostics of the Alternaria alternata species group including apple and Asian pear pathotypes.</title>
        <authorList>
            <person name="Armitage A.D."/>
            <person name="Cockerton H.M."/>
            <person name="Sreenivasaprasad S."/>
            <person name="Woodhall J.W."/>
            <person name="Lane C.R."/>
            <person name="Harrison R.J."/>
            <person name="Clarkson J.P."/>
        </authorList>
    </citation>
    <scope>NUCLEOTIDE SEQUENCE [LARGE SCALE GENOMIC DNA]</scope>
    <source>
        <strain evidence="6">FERA 1177</strain>
    </source>
</reference>
<dbReference type="GeneID" id="29118467"/>
<evidence type="ECO:0000256" key="1">
    <source>
        <dbReference type="SAM" id="MobiDB-lite"/>
    </source>
</evidence>
<evidence type="ECO:0000313" key="4">
    <source>
        <dbReference type="EMBL" id="RYN79687.1"/>
    </source>
</evidence>
<evidence type="ECO:0000313" key="6">
    <source>
        <dbReference type="Proteomes" id="UP000291422"/>
    </source>
</evidence>
<reference evidence="3 5" key="1">
    <citation type="submission" date="2016-05" db="EMBL/GenBank/DDBJ databases">
        <title>Comparative analysis of secretome profiles of manganese(II)-oxidizing ascomycete fungi.</title>
        <authorList>
            <consortium name="DOE Joint Genome Institute"/>
            <person name="Zeiner C.A."/>
            <person name="Purvine S.O."/>
            <person name="Zink E.M."/>
            <person name="Wu S."/>
            <person name="Pasa-Tolic L."/>
            <person name="Chaput D.L."/>
            <person name="Haridas S."/>
            <person name="Grigoriev I.V."/>
            <person name="Santelli C.M."/>
            <person name="Hansel C.M."/>
        </authorList>
    </citation>
    <scope>NUCLEOTIDE SEQUENCE [LARGE SCALE GENOMIC DNA]</scope>
    <source>
        <strain evidence="3 5">SRC1lrK2f</strain>
    </source>
</reference>
<dbReference type="Pfam" id="PF13430">
    <property type="entry name" value="DUF4112"/>
    <property type="match status" value="1"/>
</dbReference>
<organism evidence="3 5">
    <name type="scientific">Alternaria alternata</name>
    <name type="common">Alternaria rot fungus</name>
    <name type="synonym">Torula alternata</name>
    <dbReference type="NCBI Taxonomy" id="5599"/>
    <lineage>
        <taxon>Eukaryota</taxon>
        <taxon>Fungi</taxon>
        <taxon>Dikarya</taxon>
        <taxon>Ascomycota</taxon>
        <taxon>Pezizomycotina</taxon>
        <taxon>Dothideomycetes</taxon>
        <taxon>Pleosporomycetidae</taxon>
        <taxon>Pleosporales</taxon>
        <taxon>Pleosporineae</taxon>
        <taxon>Pleosporaceae</taxon>
        <taxon>Alternaria</taxon>
        <taxon>Alternaria sect. Alternaria</taxon>
        <taxon>Alternaria alternata complex</taxon>
    </lineage>
</organism>
<dbReference type="PANTHER" id="PTHR35519">
    <property type="entry name" value="MEMBRANE PROTEINS"/>
    <property type="match status" value="1"/>
</dbReference>
<feature type="region of interest" description="Disordered" evidence="1">
    <location>
        <begin position="175"/>
        <end position="259"/>
    </location>
</feature>
<proteinExistence type="predicted"/>
<evidence type="ECO:0000256" key="2">
    <source>
        <dbReference type="SAM" id="Phobius"/>
    </source>
</evidence>
<dbReference type="InterPro" id="IPR025187">
    <property type="entry name" value="DUF4112"/>
</dbReference>
<evidence type="ECO:0000313" key="3">
    <source>
        <dbReference type="EMBL" id="OAG23397.1"/>
    </source>
</evidence>
<dbReference type="PANTHER" id="PTHR35519:SF2">
    <property type="entry name" value="PH DOMAIN PROTEIN"/>
    <property type="match status" value="1"/>
</dbReference>
<evidence type="ECO:0000313" key="5">
    <source>
        <dbReference type="Proteomes" id="UP000077248"/>
    </source>
</evidence>
<feature type="transmembrane region" description="Helical" evidence="2">
    <location>
        <begin position="77"/>
        <end position="100"/>
    </location>
</feature>
<keyword evidence="5" id="KW-1185">Reference proteome</keyword>
<feature type="compositionally biased region" description="Basic and acidic residues" evidence="1">
    <location>
        <begin position="175"/>
        <end position="187"/>
    </location>
</feature>
<keyword evidence="2" id="KW-0812">Transmembrane</keyword>
<sequence>MAGVVAKYAMKKALGKEMEKYKSKDVSGPYDPYYALVPDQRKPHKMKKVKKQIPDYLSDNDANVLAKARKTAYRLDYALFTLFGIRFGWSSVIGLVPAVGDAAGSALALNLVRNMMKVDGGLPMTVLIMMLFNVAFDFLIGLVPFLGDLADAAVKANGKNVRLLEEHLDKLHKPKSLVDRDSKLPRERRPRPASVYVDFDDEIDERRNTFEDDHDDVRHPQRAYGGGRIQDEEMGGRQDTHRSHRDDRPSRNNTRSSRR</sequence>
<dbReference type="VEuPathDB" id="FungiDB:CC77DRAFT_715510"/>
<protein>
    <recommendedName>
        <fullName evidence="7">PH domain-containing protein</fullName>
    </recommendedName>
</protein>
<dbReference type="EMBL" id="KV441473">
    <property type="protein sequence ID" value="OAG23397.1"/>
    <property type="molecule type" value="Genomic_DNA"/>
</dbReference>
<feature type="compositionally biased region" description="Basic and acidic residues" evidence="1">
    <location>
        <begin position="229"/>
        <end position="250"/>
    </location>
</feature>
<dbReference type="AlphaFoldDB" id="A0A177DUZ9"/>
<accession>A0A177DUZ9</accession>
<keyword evidence="2" id="KW-1133">Transmembrane helix</keyword>
<evidence type="ECO:0008006" key="7">
    <source>
        <dbReference type="Google" id="ProtNLM"/>
    </source>
</evidence>
<dbReference type="KEGG" id="aalt:CC77DRAFT_715510"/>
<feature type="transmembrane region" description="Helical" evidence="2">
    <location>
        <begin position="120"/>
        <end position="146"/>
    </location>
</feature>
<dbReference type="RefSeq" id="XP_018388818.1">
    <property type="nucleotide sequence ID" value="XM_018532873.1"/>
</dbReference>